<dbReference type="PANTHER" id="PTHR43467:SF1">
    <property type="entry name" value="PRECORRIN-6A SYNTHASE [DEACETYLATING]"/>
    <property type="match status" value="1"/>
</dbReference>
<dbReference type="Pfam" id="PF00590">
    <property type="entry name" value="TP_methylase"/>
    <property type="match status" value="1"/>
</dbReference>
<dbReference type="InterPro" id="IPR014777">
    <property type="entry name" value="4pyrrole_Mease_sub1"/>
</dbReference>
<dbReference type="KEGG" id="caz:CARG_02415"/>
<keyword evidence="4" id="KW-0808">Transferase</keyword>
<dbReference type="HOGENOM" id="CLU_098653_0_0_11"/>
<sequence>MIGIGAGSPKHVTVEAIEALQAVDAVVALDKGDSKDDLLGVRRQILAEHAPKVRLVSVVDPPRDRQPGDAAAYRAEVRRWHSARAQLLTDALVGAVDEGGSAAFLVWGDPSLYDSTLRIIDRMRGECGLECEVRVIPGITSVQALTAAHGILINRIGEAIHVTTARNLPATSAADRRNCVVMLDGGAGWREVSGPDTYMWWGAYVGTDMQVLRSGWVSDIGDDIAELKASLREQHGWIMDVYLLRELDGHEEPSRL</sequence>
<reference evidence="7 8" key="1">
    <citation type="journal article" date="2013" name="Genome Announc.">
        <title>Whole-Genome Sequence of the Clinical Strain Corynebacterium argentoratense DSM 44202, Isolated from a Human Throat Specimen.</title>
        <authorList>
            <person name="Bomholt C."/>
            <person name="Glaub A."/>
            <person name="Gravermann K."/>
            <person name="Albersmeier A."/>
            <person name="Brinkrolf K."/>
            <person name="Ruckert C."/>
            <person name="Tauch A."/>
        </authorList>
    </citation>
    <scope>NUCLEOTIDE SEQUENCE [LARGE SCALE GENOMIC DNA]</scope>
    <source>
        <strain evidence="7">DSM 44202</strain>
    </source>
</reference>
<dbReference type="AlphaFoldDB" id="U3GT74"/>
<dbReference type="Gene3D" id="3.40.1010.10">
    <property type="entry name" value="Cobalt-precorrin-4 Transmethylase, Domain 1"/>
    <property type="match status" value="1"/>
</dbReference>
<dbReference type="GO" id="GO:0043819">
    <property type="term" value="F:precorrin-6A synthase (deacetylating) activity"/>
    <property type="evidence" value="ECO:0007669"/>
    <property type="project" value="InterPro"/>
</dbReference>
<evidence type="ECO:0000256" key="4">
    <source>
        <dbReference type="ARBA" id="ARBA00022679"/>
    </source>
</evidence>
<gene>
    <name evidence="7" type="ORF">CARG_02415</name>
</gene>
<dbReference type="InterPro" id="IPR035996">
    <property type="entry name" value="4pyrrol_Methylase_sf"/>
</dbReference>
<keyword evidence="8" id="KW-1185">Reference proteome</keyword>
<comment type="pathway">
    <text evidence="1">Cofactor biosynthesis; adenosylcobalamin biosynthesis.</text>
</comment>
<dbReference type="PATRIC" id="fig|1348662.3.peg.479"/>
<evidence type="ECO:0000313" key="8">
    <source>
        <dbReference type="Proteomes" id="UP000016943"/>
    </source>
</evidence>
<keyword evidence="3" id="KW-0489">Methyltransferase</keyword>
<name>U3GT74_9CORY</name>
<evidence type="ECO:0000256" key="2">
    <source>
        <dbReference type="ARBA" id="ARBA00022573"/>
    </source>
</evidence>
<feature type="domain" description="Tetrapyrrole methylase" evidence="6">
    <location>
        <begin position="2"/>
        <end position="188"/>
    </location>
</feature>
<evidence type="ECO:0000313" key="7">
    <source>
        <dbReference type="EMBL" id="AGU14645.1"/>
    </source>
</evidence>
<dbReference type="InterPro" id="IPR014776">
    <property type="entry name" value="4pyrrole_Mease_sub2"/>
</dbReference>
<dbReference type="GO" id="GO:0009236">
    <property type="term" value="P:cobalamin biosynthetic process"/>
    <property type="evidence" value="ECO:0007669"/>
    <property type="project" value="UniProtKB-KW"/>
</dbReference>
<proteinExistence type="predicted"/>
<protein>
    <recommendedName>
        <fullName evidence="6">Tetrapyrrole methylase domain-containing protein</fullName>
    </recommendedName>
</protein>
<dbReference type="PIRSF" id="PIRSF036525">
    <property type="entry name" value="CobF"/>
    <property type="match status" value="1"/>
</dbReference>
<dbReference type="SUPFAM" id="SSF53790">
    <property type="entry name" value="Tetrapyrrole methylase"/>
    <property type="match status" value="1"/>
</dbReference>
<organism evidence="7 8">
    <name type="scientific">Corynebacterium argentoratense DSM 44202</name>
    <dbReference type="NCBI Taxonomy" id="1348662"/>
    <lineage>
        <taxon>Bacteria</taxon>
        <taxon>Bacillati</taxon>
        <taxon>Actinomycetota</taxon>
        <taxon>Actinomycetes</taxon>
        <taxon>Mycobacteriales</taxon>
        <taxon>Corynebacteriaceae</taxon>
        <taxon>Corynebacterium</taxon>
    </lineage>
</organism>
<dbReference type="CDD" id="cd11643">
    <property type="entry name" value="Precorrin-6A-synthase"/>
    <property type="match status" value="1"/>
</dbReference>
<evidence type="ECO:0000259" key="6">
    <source>
        <dbReference type="Pfam" id="PF00590"/>
    </source>
</evidence>
<dbReference type="Gene3D" id="3.30.950.10">
    <property type="entry name" value="Methyltransferase, Cobalt-precorrin-4 Transmethylase, Domain 2"/>
    <property type="match status" value="1"/>
</dbReference>
<dbReference type="eggNOG" id="COG2243">
    <property type="taxonomic scope" value="Bacteria"/>
</dbReference>
<dbReference type="InterPro" id="IPR000878">
    <property type="entry name" value="4pyrrol_Mease"/>
</dbReference>
<evidence type="ECO:0000256" key="1">
    <source>
        <dbReference type="ARBA" id="ARBA00004953"/>
    </source>
</evidence>
<dbReference type="InterPro" id="IPR012797">
    <property type="entry name" value="CobF"/>
</dbReference>
<dbReference type="EMBL" id="CP006365">
    <property type="protein sequence ID" value="AGU14645.1"/>
    <property type="molecule type" value="Genomic_DNA"/>
</dbReference>
<accession>U3GT74</accession>
<keyword evidence="5" id="KW-0949">S-adenosyl-L-methionine</keyword>
<dbReference type="PANTHER" id="PTHR43467">
    <property type="entry name" value="COBALT-PRECORRIN-2 C(20)-METHYLTRANSFERASE"/>
    <property type="match status" value="1"/>
</dbReference>
<keyword evidence="2" id="KW-0169">Cobalamin biosynthesis</keyword>
<dbReference type="GO" id="GO:0032259">
    <property type="term" value="P:methylation"/>
    <property type="evidence" value="ECO:0007669"/>
    <property type="project" value="UniProtKB-KW"/>
</dbReference>
<dbReference type="STRING" id="1348662.CARG_02415"/>
<dbReference type="Proteomes" id="UP000016943">
    <property type="component" value="Chromosome"/>
</dbReference>
<dbReference type="NCBIfam" id="TIGR02434">
    <property type="entry name" value="CobF"/>
    <property type="match status" value="1"/>
</dbReference>
<evidence type="ECO:0000256" key="5">
    <source>
        <dbReference type="ARBA" id="ARBA00022691"/>
    </source>
</evidence>
<evidence type="ECO:0000256" key="3">
    <source>
        <dbReference type="ARBA" id="ARBA00022603"/>
    </source>
</evidence>